<evidence type="ECO:0000256" key="1">
    <source>
        <dbReference type="SAM" id="Phobius"/>
    </source>
</evidence>
<sequence>MKKNFKKINRTIFKTTNFKAFSFFLLFSFIIWVLVQFSKTYQETIQVPVEFYNPPKDKIVTKKEGHLNLRVRDNGFVLAWFSMFKPKVRVNLNTLPVENTYLVFNVEEQENDPNNLLSINFMEATITNKIQKIPFKQKEIKKVPVQLQTDINYAPGYSSNKEYKITPDSVKISGPKNKLDTIKQIKTLVFSQKNVKKDIDEKLKLDIKKYKDISFYTSEVNYFQAVEKFTEGRVEVPITLINAPEDRITKIFPKKIVVVFKVSLENYDKIGKNDFIVVCDFGELADNQNFLIPKLVKQPNMVTSARLNSNKIQFVIKK</sequence>
<keyword evidence="1" id="KW-0812">Transmembrane</keyword>
<keyword evidence="1" id="KW-1133">Transmembrane helix</keyword>
<dbReference type="EMBL" id="VIAR01000004">
    <property type="protein sequence ID" value="TQD39358.1"/>
    <property type="molecule type" value="Genomic_DNA"/>
</dbReference>
<evidence type="ECO:0000313" key="3">
    <source>
        <dbReference type="Proteomes" id="UP000317169"/>
    </source>
</evidence>
<dbReference type="Gene3D" id="2.170.120.40">
    <property type="entry name" value="YbbR-like domain"/>
    <property type="match status" value="1"/>
</dbReference>
<evidence type="ECO:0000313" key="2">
    <source>
        <dbReference type="EMBL" id="TQD39358.1"/>
    </source>
</evidence>
<dbReference type="AlphaFoldDB" id="A0A507ZUD3"/>
<keyword evidence="1" id="KW-0472">Membrane</keyword>
<dbReference type="InterPro" id="IPR012505">
    <property type="entry name" value="YbbR"/>
</dbReference>
<comment type="caution">
    <text evidence="2">The sequence shown here is derived from an EMBL/GenBank/DDBJ whole genome shotgun (WGS) entry which is preliminary data.</text>
</comment>
<organism evidence="2 3">
    <name type="scientific">Haloflavibacter putidus</name>
    <dbReference type="NCBI Taxonomy" id="2576776"/>
    <lineage>
        <taxon>Bacteria</taxon>
        <taxon>Pseudomonadati</taxon>
        <taxon>Bacteroidota</taxon>
        <taxon>Flavobacteriia</taxon>
        <taxon>Flavobacteriales</taxon>
        <taxon>Flavobacteriaceae</taxon>
        <taxon>Haloflavibacter</taxon>
    </lineage>
</organism>
<dbReference type="RefSeq" id="WP_141421305.1">
    <property type="nucleotide sequence ID" value="NZ_VIAR01000004.1"/>
</dbReference>
<dbReference type="OrthoDB" id="1150187at2"/>
<protein>
    <submittedName>
        <fullName evidence="2">YbbR-like domain-containing protein</fullName>
    </submittedName>
</protein>
<proteinExistence type="predicted"/>
<dbReference type="PANTHER" id="PTHR37804:SF1">
    <property type="entry name" value="CDAA REGULATORY PROTEIN CDAR"/>
    <property type="match status" value="1"/>
</dbReference>
<gene>
    <name evidence="2" type="ORF">FKR84_05540</name>
</gene>
<keyword evidence="3" id="KW-1185">Reference proteome</keyword>
<dbReference type="Proteomes" id="UP000317169">
    <property type="component" value="Unassembled WGS sequence"/>
</dbReference>
<dbReference type="PANTHER" id="PTHR37804">
    <property type="entry name" value="CDAA REGULATORY PROTEIN CDAR"/>
    <property type="match status" value="1"/>
</dbReference>
<dbReference type="InterPro" id="IPR053154">
    <property type="entry name" value="c-di-AMP_regulator"/>
</dbReference>
<feature type="transmembrane region" description="Helical" evidence="1">
    <location>
        <begin position="20"/>
        <end position="38"/>
    </location>
</feature>
<accession>A0A507ZUD3</accession>
<dbReference type="Pfam" id="PF07949">
    <property type="entry name" value="YbbR"/>
    <property type="match status" value="1"/>
</dbReference>
<reference evidence="2 3" key="1">
    <citation type="submission" date="2019-06" db="EMBL/GenBank/DDBJ databases">
        <title>Flavibacter putida gen. nov., sp. nov., a novel marine bacterium of the family Flavobacteriaceae isolated from coastal seawater.</title>
        <authorList>
            <person name="Feng X."/>
        </authorList>
    </citation>
    <scope>NUCLEOTIDE SEQUENCE [LARGE SCALE GENOMIC DNA]</scope>
    <source>
        <strain evidence="2 3">PLHSN227</strain>
    </source>
</reference>
<name>A0A507ZUD3_9FLAO</name>